<name>A0A1E3QJ25_9ASCO</name>
<evidence type="ECO:0000313" key="2">
    <source>
        <dbReference type="Proteomes" id="UP000094336"/>
    </source>
</evidence>
<reference evidence="2" key="1">
    <citation type="submission" date="2016-05" db="EMBL/GenBank/DDBJ databases">
        <title>Comparative genomics of biotechnologically important yeasts.</title>
        <authorList>
            <consortium name="DOE Joint Genome Institute"/>
            <person name="Riley R."/>
            <person name="Haridas S."/>
            <person name="Wolfe K.H."/>
            <person name="Lopes M.R."/>
            <person name="Hittinger C.T."/>
            <person name="Goker M."/>
            <person name="Salamov A."/>
            <person name="Wisecaver J."/>
            <person name="Long T.M."/>
            <person name="Aerts A.L."/>
            <person name="Barry K."/>
            <person name="Choi C."/>
            <person name="Clum A."/>
            <person name="Coughlan A.Y."/>
            <person name="Deshpande S."/>
            <person name="Douglass A.P."/>
            <person name="Hanson S.J."/>
            <person name="Klenk H.-P."/>
            <person name="Labutti K."/>
            <person name="Lapidus A."/>
            <person name="Lindquist E."/>
            <person name="Lipzen A."/>
            <person name="Meier-Kolthoff J.P."/>
            <person name="Ohm R.A."/>
            <person name="Otillar R.P."/>
            <person name="Pangilinan J."/>
            <person name="Peng Y."/>
            <person name="Rokas A."/>
            <person name="Rosa C.A."/>
            <person name="Scheuner C."/>
            <person name="Sibirny A.A."/>
            <person name="Slot J.C."/>
            <person name="Stielow J.B."/>
            <person name="Sun H."/>
            <person name="Kurtzman C.P."/>
            <person name="Blackwell M."/>
            <person name="Grigoriev I.V."/>
            <person name="Jeffries T.W."/>
        </authorList>
    </citation>
    <scope>NUCLEOTIDE SEQUENCE [LARGE SCALE GENOMIC DNA]</scope>
    <source>
        <strain evidence="2">NRRL Y-12698</strain>
    </source>
</reference>
<dbReference type="AlphaFoldDB" id="A0A1E3QJ25"/>
<protein>
    <submittedName>
        <fullName evidence="1">Uncharacterized protein</fullName>
    </submittedName>
</protein>
<dbReference type="RefSeq" id="XP_018982400.1">
    <property type="nucleotide sequence ID" value="XM_019130109.1"/>
</dbReference>
<sequence length="66" mass="7717">MSQKFFTPGGNSSRSIIIRERRPHSNVAYTIPIIHVIDGLTHHSIDFYGWAIDTFRQVSHLRILRR</sequence>
<keyword evidence="2" id="KW-1185">Reference proteome</keyword>
<dbReference type="GeneID" id="30147962"/>
<gene>
    <name evidence="1" type="ORF">BABINDRAFT_163807</name>
</gene>
<dbReference type="EMBL" id="KV454443">
    <property type="protein sequence ID" value="ODQ77072.1"/>
    <property type="molecule type" value="Genomic_DNA"/>
</dbReference>
<organism evidence="1 2">
    <name type="scientific">Babjeviella inositovora NRRL Y-12698</name>
    <dbReference type="NCBI Taxonomy" id="984486"/>
    <lineage>
        <taxon>Eukaryota</taxon>
        <taxon>Fungi</taxon>
        <taxon>Dikarya</taxon>
        <taxon>Ascomycota</taxon>
        <taxon>Saccharomycotina</taxon>
        <taxon>Pichiomycetes</taxon>
        <taxon>Serinales incertae sedis</taxon>
        <taxon>Babjeviella</taxon>
    </lineage>
</organism>
<evidence type="ECO:0000313" key="1">
    <source>
        <dbReference type="EMBL" id="ODQ77072.1"/>
    </source>
</evidence>
<accession>A0A1E3QJ25</accession>
<proteinExistence type="predicted"/>
<dbReference type="Proteomes" id="UP000094336">
    <property type="component" value="Unassembled WGS sequence"/>
</dbReference>